<organism evidence="7">
    <name type="scientific">Veillonella ratti</name>
    <dbReference type="NCBI Taxonomy" id="103892"/>
    <lineage>
        <taxon>Bacteria</taxon>
        <taxon>Bacillati</taxon>
        <taxon>Bacillota</taxon>
        <taxon>Negativicutes</taxon>
        <taxon>Veillonellales</taxon>
        <taxon>Veillonellaceae</taxon>
        <taxon>Veillonella</taxon>
    </lineage>
</organism>
<dbReference type="InterPro" id="IPR017900">
    <property type="entry name" value="4Fe4S_Fe_S_CS"/>
</dbReference>
<evidence type="ECO:0000256" key="1">
    <source>
        <dbReference type="ARBA" id="ARBA00003532"/>
    </source>
</evidence>
<keyword evidence="3" id="KW-0479">Metal-binding</keyword>
<dbReference type="GO" id="GO:0051539">
    <property type="term" value="F:4 iron, 4 sulfur cluster binding"/>
    <property type="evidence" value="ECO:0007669"/>
    <property type="project" value="UniProtKB-KW"/>
</dbReference>
<dbReference type="Pfam" id="PF12838">
    <property type="entry name" value="Fer4_7"/>
    <property type="match status" value="1"/>
</dbReference>
<dbReference type="PROSITE" id="PS51379">
    <property type="entry name" value="4FE4S_FER_2"/>
    <property type="match status" value="2"/>
</dbReference>
<reference evidence="7" key="1">
    <citation type="submission" date="2019-11" db="EMBL/GenBank/DDBJ databases">
        <authorList>
            <person name="Feng L."/>
        </authorList>
    </citation>
    <scope>NUCLEOTIDE SEQUENCE</scope>
    <source>
        <strain evidence="7">VrattiLFYP33</strain>
    </source>
</reference>
<name>A0A6N3ELG6_9FIRM</name>
<dbReference type="InterPro" id="IPR017896">
    <property type="entry name" value="4Fe4S_Fe-S-bd"/>
</dbReference>
<evidence type="ECO:0000313" key="7">
    <source>
        <dbReference type="EMBL" id="VYU40915.1"/>
    </source>
</evidence>
<gene>
    <name evidence="7" type="ORF">VRLFYP33_01961</name>
</gene>
<dbReference type="GO" id="GO:0046872">
    <property type="term" value="F:metal ion binding"/>
    <property type="evidence" value="ECO:0007669"/>
    <property type="project" value="UniProtKB-KW"/>
</dbReference>
<evidence type="ECO:0000256" key="5">
    <source>
        <dbReference type="ARBA" id="ARBA00023014"/>
    </source>
</evidence>
<dbReference type="AlphaFoldDB" id="A0A6N3ELG6"/>
<sequence>MSEVYFTSLRTRVGESLLDKLERLVRRAGMDKIDFNNKYVAIKMHFGEPGNLAYIKPPYVARIVKIIKELGGKPFLTDCNTLYVGGRKNAIDHIESAYQNGFNPYNTGAHVIIADGLKGLDEELVPVPDGKYVKEAKIGKALMDADIIISMTHFKGHESAGFGGVIKNLGMGGGSRAGKMEQHSAGKPFVQQEICVGCHKCEQYCAHDAVHVTNGKSFITEEKCVGCGRCVGVCPVDAISPKWDEANTVLSEKMAEYTAAVVRNRPRFHISFVMDVSPYCDCHGENDMPIVPDVGIMASYDLVALDQACVDKVNAQPPMPGSMLDEAEEKSWDHFHTISPNTDWEAALKRAEQMGLGSRSYEIVAYRTKSVCGFFKLIPINWKFRGHMELIPNNGIPPLRQDIIHTVIPHYPTVSSSDCFICRHTF</sequence>
<dbReference type="SUPFAM" id="SSF54862">
    <property type="entry name" value="4Fe-4S ferredoxins"/>
    <property type="match status" value="1"/>
</dbReference>
<evidence type="ECO:0000256" key="4">
    <source>
        <dbReference type="ARBA" id="ARBA00023004"/>
    </source>
</evidence>
<evidence type="ECO:0000256" key="2">
    <source>
        <dbReference type="ARBA" id="ARBA00022485"/>
    </source>
</evidence>
<dbReference type="PANTHER" id="PTHR24960">
    <property type="entry name" value="PHOTOSYSTEM I IRON-SULFUR CENTER-RELATED"/>
    <property type="match status" value="1"/>
</dbReference>
<keyword evidence="2" id="KW-0004">4Fe-4S</keyword>
<accession>A0A6N3ELG6</accession>
<evidence type="ECO:0000259" key="6">
    <source>
        <dbReference type="PROSITE" id="PS51379"/>
    </source>
</evidence>
<dbReference type="Gene3D" id="3.40.50.11440">
    <property type="match status" value="1"/>
</dbReference>
<comment type="function">
    <text evidence="1">Ferredoxins are iron-sulfur proteins that transfer electrons in a wide variety of metabolic reactions.</text>
</comment>
<keyword evidence="5" id="KW-0411">Iron-sulfur</keyword>
<dbReference type="InterPro" id="IPR007160">
    <property type="entry name" value="DUF362"/>
</dbReference>
<evidence type="ECO:0000256" key="3">
    <source>
        <dbReference type="ARBA" id="ARBA00022723"/>
    </source>
</evidence>
<keyword evidence="4" id="KW-0408">Iron</keyword>
<dbReference type="PANTHER" id="PTHR24960:SF83">
    <property type="entry name" value="4FE-4S FERREDOXIN-TYPE DOMAIN-CONTAINING PROTEIN"/>
    <property type="match status" value="1"/>
</dbReference>
<dbReference type="InterPro" id="IPR050157">
    <property type="entry name" value="PSI_iron-sulfur_center"/>
</dbReference>
<dbReference type="EMBL" id="CACRUX010000073">
    <property type="protein sequence ID" value="VYU40915.1"/>
    <property type="molecule type" value="Genomic_DNA"/>
</dbReference>
<protein>
    <submittedName>
        <fullName evidence="7">Ferredoxin</fullName>
    </submittedName>
</protein>
<dbReference type="Gene3D" id="3.30.70.20">
    <property type="match status" value="1"/>
</dbReference>
<feature type="domain" description="4Fe-4S ferredoxin-type" evidence="6">
    <location>
        <begin position="186"/>
        <end position="214"/>
    </location>
</feature>
<dbReference type="PROSITE" id="PS00198">
    <property type="entry name" value="4FE4S_FER_1"/>
    <property type="match status" value="1"/>
</dbReference>
<dbReference type="Pfam" id="PF04015">
    <property type="entry name" value="DUF362"/>
    <property type="match status" value="1"/>
</dbReference>
<feature type="domain" description="4Fe-4S ferredoxin-type" evidence="6">
    <location>
        <begin position="215"/>
        <end position="244"/>
    </location>
</feature>
<proteinExistence type="predicted"/>